<dbReference type="AlphaFoldDB" id="A0AAV2LF80"/>
<feature type="region of interest" description="Disordered" evidence="1">
    <location>
        <begin position="62"/>
        <end position="83"/>
    </location>
</feature>
<feature type="compositionally biased region" description="Basic and acidic residues" evidence="1">
    <location>
        <begin position="71"/>
        <end position="83"/>
    </location>
</feature>
<dbReference type="Proteomes" id="UP001497482">
    <property type="component" value="Chromosome 23"/>
</dbReference>
<evidence type="ECO:0000313" key="3">
    <source>
        <dbReference type="Proteomes" id="UP001497482"/>
    </source>
</evidence>
<keyword evidence="3" id="KW-1185">Reference proteome</keyword>
<evidence type="ECO:0000313" key="2">
    <source>
        <dbReference type="EMBL" id="CAL1599246.1"/>
    </source>
</evidence>
<reference evidence="2 3" key="1">
    <citation type="submission" date="2024-04" db="EMBL/GenBank/DDBJ databases">
        <authorList>
            <person name="Waldvogel A.-M."/>
            <person name="Schoenle A."/>
        </authorList>
    </citation>
    <scope>NUCLEOTIDE SEQUENCE [LARGE SCALE GENOMIC DNA]</scope>
</reference>
<proteinExistence type="predicted"/>
<sequence length="126" mass="13907">MLNVWLRRSLTQILPSNPRFNRSSQCISDLRRRFPIHLCLGEIGHRDDRRGLHPLSAGIGVSTARPLSSKSTEERRACGEKKTRNEDVLVHCASLGCCAMLICDAESSRISISRALSSSSSAADTR</sequence>
<evidence type="ECO:0000256" key="1">
    <source>
        <dbReference type="SAM" id="MobiDB-lite"/>
    </source>
</evidence>
<dbReference type="EMBL" id="OZ035845">
    <property type="protein sequence ID" value="CAL1599246.1"/>
    <property type="molecule type" value="Genomic_DNA"/>
</dbReference>
<accession>A0AAV2LF80</accession>
<gene>
    <name evidence="2" type="ORF">KC01_LOCUS27551</name>
</gene>
<name>A0AAV2LF80_KNICA</name>
<protein>
    <submittedName>
        <fullName evidence="2">Uncharacterized protein</fullName>
    </submittedName>
</protein>
<organism evidence="2 3">
    <name type="scientific">Knipowitschia caucasica</name>
    <name type="common">Caucasian dwarf goby</name>
    <name type="synonym">Pomatoschistus caucasicus</name>
    <dbReference type="NCBI Taxonomy" id="637954"/>
    <lineage>
        <taxon>Eukaryota</taxon>
        <taxon>Metazoa</taxon>
        <taxon>Chordata</taxon>
        <taxon>Craniata</taxon>
        <taxon>Vertebrata</taxon>
        <taxon>Euteleostomi</taxon>
        <taxon>Actinopterygii</taxon>
        <taxon>Neopterygii</taxon>
        <taxon>Teleostei</taxon>
        <taxon>Neoteleostei</taxon>
        <taxon>Acanthomorphata</taxon>
        <taxon>Gobiaria</taxon>
        <taxon>Gobiiformes</taxon>
        <taxon>Gobioidei</taxon>
        <taxon>Gobiidae</taxon>
        <taxon>Gobiinae</taxon>
        <taxon>Knipowitschia</taxon>
    </lineage>
</organism>